<accession>A0A2T0ZZC5</accession>
<keyword evidence="1" id="KW-0805">Transcription regulation</keyword>
<dbReference type="AlphaFoldDB" id="A0A2T0ZZC5"/>
<evidence type="ECO:0000259" key="4">
    <source>
        <dbReference type="PROSITE" id="PS50949"/>
    </source>
</evidence>
<name>A0A2T0ZZC5_9ACTN</name>
<keyword evidence="3" id="KW-0804">Transcription</keyword>
<dbReference type="PANTHER" id="PTHR38445">
    <property type="entry name" value="HTH-TYPE TRANSCRIPTIONAL REPRESSOR YTRA"/>
    <property type="match status" value="1"/>
</dbReference>
<comment type="caution">
    <text evidence="5">The sequence shown here is derived from an EMBL/GenBank/DDBJ whole genome shotgun (WGS) entry which is preliminary data.</text>
</comment>
<evidence type="ECO:0000313" key="5">
    <source>
        <dbReference type="EMBL" id="PRZ41705.1"/>
    </source>
</evidence>
<protein>
    <submittedName>
        <fullName evidence="5">DNA-binding transcriptional regulator YhcF (GntR family)</fullName>
    </submittedName>
</protein>
<evidence type="ECO:0000313" key="6">
    <source>
        <dbReference type="Proteomes" id="UP000237752"/>
    </source>
</evidence>
<keyword evidence="2 5" id="KW-0238">DNA-binding</keyword>
<evidence type="ECO:0000256" key="3">
    <source>
        <dbReference type="ARBA" id="ARBA00023163"/>
    </source>
</evidence>
<dbReference type="SUPFAM" id="SSF46785">
    <property type="entry name" value="Winged helix' DNA-binding domain"/>
    <property type="match status" value="1"/>
</dbReference>
<dbReference type="GO" id="GO:0003700">
    <property type="term" value="F:DNA-binding transcription factor activity"/>
    <property type="evidence" value="ECO:0007669"/>
    <property type="project" value="InterPro"/>
</dbReference>
<dbReference type="InterPro" id="IPR036390">
    <property type="entry name" value="WH_DNA-bd_sf"/>
</dbReference>
<dbReference type="SMART" id="SM00345">
    <property type="entry name" value="HTH_GNTR"/>
    <property type="match status" value="1"/>
</dbReference>
<dbReference type="OrthoDB" id="3192286at2"/>
<organism evidence="5 6">
    <name type="scientific">Antricoccus suffuscus</name>
    <dbReference type="NCBI Taxonomy" id="1629062"/>
    <lineage>
        <taxon>Bacteria</taxon>
        <taxon>Bacillati</taxon>
        <taxon>Actinomycetota</taxon>
        <taxon>Actinomycetes</taxon>
        <taxon>Geodermatophilales</taxon>
        <taxon>Antricoccaceae</taxon>
        <taxon>Antricoccus</taxon>
    </lineage>
</organism>
<dbReference type="InterPro" id="IPR000524">
    <property type="entry name" value="Tscrpt_reg_HTH_GntR"/>
</dbReference>
<keyword evidence="6" id="KW-1185">Reference proteome</keyword>
<dbReference type="PANTHER" id="PTHR38445:SF7">
    <property type="entry name" value="GNTR-FAMILY TRANSCRIPTIONAL REGULATOR"/>
    <property type="match status" value="1"/>
</dbReference>
<evidence type="ECO:0000256" key="1">
    <source>
        <dbReference type="ARBA" id="ARBA00023015"/>
    </source>
</evidence>
<dbReference type="Proteomes" id="UP000237752">
    <property type="component" value="Unassembled WGS sequence"/>
</dbReference>
<dbReference type="CDD" id="cd07377">
    <property type="entry name" value="WHTH_GntR"/>
    <property type="match status" value="1"/>
</dbReference>
<evidence type="ECO:0000256" key="2">
    <source>
        <dbReference type="ARBA" id="ARBA00023125"/>
    </source>
</evidence>
<feature type="domain" description="HTH gntR-type" evidence="4">
    <location>
        <begin position="11"/>
        <end position="79"/>
    </location>
</feature>
<dbReference type="Gene3D" id="1.10.10.10">
    <property type="entry name" value="Winged helix-like DNA-binding domain superfamily/Winged helix DNA-binding domain"/>
    <property type="match status" value="1"/>
</dbReference>
<dbReference type="GO" id="GO:0003677">
    <property type="term" value="F:DNA binding"/>
    <property type="evidence" value="ECO:0007669"/>
    <property type="project" value="UniProtKB-KW"/>
</dbReference>
<gene>
    <name evidence="5" type="ORF">CLV47_10864</name>
</gene>
<dbReference type="EMBL" id="PVUE01000008">
    <property type="protein sequence ID" value="PRZ41705.1"/>
    <property type="molecule type" value="Genomic_DNA"/>
</dbReference>
<dbReference type="PROSITE" id="PS50949">
    <property type="entry name" value="HTH_GNTR"/>
    <property type="match status" value="1"/>
</dbReference>
<sequence>MFVSVDPRSTVPLTGQIAASIRKSIAAGTLNPGDRLPPARQLAHDLGVNMHTVLKAYQRLQEDGLLEVRRGRGVSVVGTASAATAALHNAIEDVIRLAHSGGLSRDELTDLLRRSW</sequence>
<dbReference type="InterPro" id="IPR036388">
    <property type="entry name" value="WH-like_DNA-bd_sf"/>
</dbReference>
<dbReference type="Pfam" id="PF00392">
    <property type="entry name" value="GntR"/>
    <property type="match status" value="1"/>
</dbReference>
<reference evidence="5 6" key="1">
    <citation type="submission" date="2018-03" db="EMBL/GenBank/DDBJ databases">
        <title>Genomic Encyclopedia of Archaeal and Bacterial Type Strains, Phase II (KMG-II): from individual species to whole genera.</title>
        <authorList>
            <person name="Goeker M."/>
        </authorList>
    </citation>
    <scope>NUCLEOTIDE SEQUENCE [LARGE SCALE GENOMIC DNA]</scope>
    <source>
        <strain evidence="5 6">DSM 100065</strain>
    </source>
</reference>
<proteinExistence type="predicted"/>
<dbReference type="RefSeq" id="WP_106349097.1">
    <property type="nucleotide sequence ID" value="NZ_PVUE01000008.1"/>
</dbReference>